<proteinExistence type="predicted"/>
<dbReference type="Pfam" id="PF01755">
    <property type="entry name" value="Glyco_transf_25"/>
    <property type="match status" value="1"/>
</dbReference>
<evidence type="ECO:0000313" key="3">
    <source>
        <dbReference type="Proteomes" id="UP001163714"/>
    </source>
</evidence>
<accession>A0ABT3I4H1</accession>
<evidence type="ECO:0000259" key="1">
    <source>
        <dbReference type="Pfam" id="PF01755"/>
    </source>
</evidence>
<evidence type="ECO:0000313" key="2">
    <source>
        <dbReference type="EMBL" id="MCW3170969.1"/>
    </source>
</evidence>
<comment type="caution">
    <text evidence="2">The sequence shown here is derived from an EMBL/GenBank/DDBJ whole genome shotgun (WGS) entry which is preliminary data.</text>
</comment>
<keyword evidence="3" id="KW-1185">Reference proteome</keyword>
<dbReference type="CDD" id="cd06532">
    <property type="entry name" value="Glyco_transf_25"/>
    <property type="match status" value="1"/>
</dbReference>
<dbReference type="InterPro" id="IPR002654">
    <property type="entry name" value="Glyco_trans_25"/>
</dbReference>
<gene>
    <name evidence="2" type="ORF">OHT75_00540</name>
</gene>
<sequence length="258" mass="29627">MLKYKVFVINLARSPQRLEAISAQLQKFGINFERIEAVDGNTYSAEQIEAVSPQALVNKSYYRDLGKGEVGCSLSHKRAWQKVIDDELDFAFILEDDITLEANFGDVIELFESLPHNDWEYVKLYPMKRGSGKNIRHSFPYKGHEFVTYHKLPLSTAAQVVSYKGAQRLLKNMPYVLEPIDGQLKSWWTLDIYPMGLTPYCVSVAADVGSEINPNGGLERMKQRKLTKLLLNWTRAFKRMIAMPSLDKHFNQFKNSLK</sequence>
<protein>
    <submittedName>
        <fullName evidence="2">Glycosyltransferase family 25 protein</fullName>
    </submittedName>
</protein>
<dbReference type="Proteomes" id="UP001163714">
    <property type="component" value="Unassembled WGS sequence"/>
</dbReference>
<dbReference type="EMBL" id="JAPDMX010000001">
    <property type="protein sequence ID" value="MCW3170969.1"/>
    <property type="molecule type" value="Genomic_DNA"/>
</dbReference>
<dbReference type="RefSeq" id="WP_264724402.1">
    <property type="nucleotide sequence ID" value="NZ_JAPDMX010000001.1"/>
</dbReference>
<feature type="domain" description="Glycosyl transferase family 25" evidence="1">
    <location>
        <begin position="5"/>
        <end position="181"/>
    </location>
</feature>
<reference evidence="2" key="1">
    <citation type="submission" date="2022-10" db="EMBL/GenBank/DDBJ databases">
        <title>Shewanella flava sp. nov, isolated from the estuary of the Fenhe River into the Yellow River.</title>
        <authorList>
            <person name="Li Y."/>
        </authorList>
    </citation>
    <scope>NUCLEOTIDE SEQUENCE</scope>
    <source>
        <strain evidence="2">FYR11-62</strain>
    </source>
</reference>
<organism evidence="2 3">
    <name type="scientific">Shewanella subflava</name>
    <dbReference type="NCBI Taxonomy" id="2986476"/>
    <lineage>
        <taxon>Bacteria</taxon>
        <taxon>Pseudomonadati</taxon>
        <taxon>Pseudomonadota</taxon>
        <taxon>Gammaproteobacteria</taxon>
        <taxon>Alteromonadales</taxon>
        <taxon>Shewanellaceae</taxon>
        <taxon>Shewanella</taxon>
    </lineage>
</organism>
<name>A0ABT3I4H1_9GAMM</name>